<gene>
    <name evidence="3" type="ORF">D9756_006672</name>
</gene>
<sequence>MLTEEIDPFSNISAEDVVIAIMGPRSAGKSHFIDLVVSGQSDQRDQRLQRPSSLLVKATRFTHPKHGSQVVLVELPGFGRIPEHMRRQSDSTWSDVDALQVIGTWLHKMYAKGTYLTGIIYAQRISDGLGSPDSQKNIQILHNICGDRALKKKLSIVLMSTMWENVEPKLGGAKEKEIRSKLWRKLIDQGAKVSRLGAHKEDALNVVDKAIPKHSKRGPLLFQEELDNPLMQLKSSTAGRTLFIALEKFISDLEQTFQSKILLIQALDDRAHIKQLEQQQKEIKWDIRQARSNLARLEARNSTWTIDDPYVIVTNPLPPQPTSPLNLMTSIDAVKGFLDGRAPSTSSKEPVDSFSDTENLRPSIYGFICTLLLDIAKEDSKRMAIADLRGDSAQSIADFLSQVLDDVGTLKADERKLVLSLLSKLAKSAQVFPACYELGGVVYSLNHPVNEGGYGCIYKGTYRGKDICIKAVRMYERQSSTLVRRIQAQAKEFILWAQLSHQNILPFYGVFQSEEIKPRICIVSPWMSNGDLGSYLAASPGTPQIPLMGDVVAGLRYLHESKIVHGDLKAKNILISDDKRAMIADFGISSIAMTIPISSAEAGGTLNWMAPELVTSEDLGKTPITPECDIWSFGCVCFEISTGEIPFSQYKGYQLMHAFMKSDGSMNPLTAFLASEEDGARPPEGLSIGSVLRSLMEMCWEHQPAMRPTCVMIQGVITRLRVPDNRPPVVSDTIPSATSIRPSVEIDYKRVYDTLTQIQRGSYVNEDDR</sequence>
<dbReference type="PROSITE" id="PS50011">
    <property type="entry name" value="PROTEIN_KINASE_DOM"/>
    <property type="match status" value="1"/>
</dbReference>
<evidence type="ECO:0000313" key="4">
    <source>
        <dbReference type="Proteomes" id="UP000559027"/>
    </source>
</evidence>
<dbReference type="InterPro" id="IPR027417">
    <property type="entry name" value="P-loop_NTPase"/>
</dbReference>
<dbReference type="Pfam" id="PF00069">
    <property type="entry name" value="Pkinase"/>
    <property type="match status" value="1"/>
</dbReference>
<dbReference type="SUPFAM" id="SSF52540">
    <property type="entry name" value="P-loop containing nucleoside triphosphate hydrolases"/>
    <property type="match status" value="1"/>
</dbReference>
<dbReference type="AlphaFoldDB" id="A0A8H5LH81"/>
<dbReference type="Proteomes" id="UP000559027">
    <property type="component" value="Unassembled WGS sequence"/>
</dbReference>
<organism evidence="3 4">
    <name type="scientific">Leucocoprinus leucothites</name>
    <dbReference type="NCBI Taxonomy" id="201217"/>
    <lineage>
        <taxon>Eukaryota</taxon>
        <taxon>Fungi</taxon>
        <taxon>Dikarya</taxon>
        <taxon>Basidiomycota</taxon>
        <taxon>Agaricomycotina</taxon>
        <taxon>Agaricomycetes</taxon>
        <taxon>Agaricomycetidae</taxon>
        <taxon>Agaricales</taxon>
        <taxon>Agaricineae</taxon>
        <taxon>Agaricaceae</taxon>
        <taxon>Leucocoprinus</taxon>
    </lineage>
</organism>
<feature type="domain" description="Protein kinase" evidence="2">
    <location>
        <begin position="443"/>
        <end position="717"/>
    </location>
</feature>
<dbReference type="SMART" id="SM00220">
    <property type="entry name" value="S_TKc"/>
    <property type="match status" value="1"/>
</dbReference>
<name>A0A8H5LH81_9AGAR</name>
<evidence type="ECO:0000259" key="2">
    <source>
        <dbReference type="PROSITE" id="PS50011"/>
    </source>
</evidence>
<keyword evidence="4" id="KW-1185">Reference proteome</keyword>
<protein>
    <recommendedName>
        <fullName evidence="2">Protein kinase domain-containing protein</fullName>
    </recommendedName>
</protein>
<reference evidence="3 4" key="1">
    <citation type="journal article" date="2020" name="ISME J.">
        <title>Uncovering the hidden diversity of litter-decomposition mechanisms in mushroom-forming fungi.</title>
        <authorList>
            <person name="Floudas D."/>
            <person name="Bentzer J."/>
            <person name="Ahren D."/>
            <person name="Johansson T."/>
            <person name="Persson P."/>
            <person name="Tunlid A."/>
        </authorList>
    </citation>
    <scope>NUCLEOTIDE SEQUENCE [LARGE SCALE GENOMIC DNA]</scope>
    <source>
        <strain evidence="3 4">CBS 146.42</strain>
    </source>
</reference>
<proteinExistence type="predicted"/>
<dbReference type="PANTHER" id="PTHR44329">
    <property type="entry name" value="SERINE/THREONINE-PROTEIN KINASE TNNI3K-RELATED"/>
    <property type="match status" value="1"/>
</dbReference>
<dbReference type="OrthoDB" id="346907at2759"/>
<dbReference type="PROSITE" id="PS00108">
    <property type="entry name" value="PROTEIN_KINASE_ST"/>
    <property type="match status" value="1"/>
</dbReference>
<evidence type="ECO:0000256" key="1">
    <source>
        <dbReference type="SAM" id="Coils"/>
    </source>
</evidence>
<dbReference type="InterPro" id="IPR051681">
    <property type="entry name" value="Ser/Thr_Kinases-Pseudokinases"/>
</dbReference>
<accession>A0A8H5LH81</accession>
<evidence type="ECO:0000313" key="3">
    <source>
        <dbReference type="EMBL" id="KAF5357023.1"/>
    </source>
</evidence>
<dbReference type="InterPro" id="IPR011009">
    <property type="entry name" value="Kinase-like_dom_sf"/>
</dbReference>
<dbReference type="PANTHER" id="PTHR44329:SF261">
    <property type="entry name" value="ZINC FINGER CONTAINING PROTEIN KINASE-RELATED"/>
    <property type="match status" value="1"/>
</dbReference>
<comment type="caution">
    <text evidence="3">The sequence shown here is derived from an EMBL/GenBank/DDBJ whole genome shotgun (WGS) entry which is preliminary data.</text>
</comment>
<dbReference type="Gene3D" id="3.40.50.300">
    <property type="entry name" value="P-loop containing nucleotide triphosphate hydrolases"/>
    <property type="match status" value="1"/>
</dbReference>
<dbReference type="GO" id="GO:0004674">
    <property type="term" value="F:protein serine/threonine kinase activity"/>
    <property type="evidence" value="ECO:0007669"/>
    <property type="project" value="TreeGrafter"/>
</dbReference>
<dbReference type="InterPro" id="IPR008271">
    <property type="entry name" value="Ser/Thr_kinase_AS"/>
</dbReference>
<dbReference type="SUPFAM" id="SSF56112">
    <property type="entry name" value="Protein kinase-like (PK-like)"/>
    <property type="match status" value="1"/>
</dbReference>
<dbReference type="GO" id="GO:0005524">
    <property type="term" value="F:ATP binding"/>
    <property type="evidence" value="ECO:0007669"/>
    <property type="project" value="InterPro"/>
</dbReference>
<dbReference type="Gene3D" id="1.10.510.10">
    <property type="entry name" value="Transferase(Phosphotransferase) domain 1"/>
    <property type="match status" value="1"/>
</dbReference>
<dbReference type="InterPro" id="IPR000719">
    <property type="entry name" value="Prot_kinase_dom"/>
</dbReference>
<feature type="coiled-coil region" evidence="1">
    <location>
        <begin position="273"/>
        <end position="307"/>
    </location>
</feature>
<dbReference type="EMBL" id="JAACJO010000006">
    <property type="protein sequence ID" value="KAF5357023.1"/>
    <property type="molecule type" value="Genomic_DNA"/>
</dbReference>
<keyword evidence="1" id="KW-0175">Coiled coil</keyword>